<dbReference type="Gene3D" id="3.10.450.50">
    <property type="match status" value="1"/>
</dbReference>
<dbReference type="PANTHER" id="PTHR41534">
    <property type="entry name" value="BLR3401 PROTEIN"/>
    <property type="match status" value="1"/>
</dbReference>
<dbReference type="InterPro" id="IPR032710">
    <property type="entry name" value="NTF2-like_dom_sf"/>
</dbReference>
<sequence>MDDVARCADLLYTEARLIDQKAWDDWLALYLPDAEFWVPAWESEHSYTSDPQNEISLIYYADRSGLEDRVFRLRTGMSSASVPLPRTSHLVGNVQASEQANGDFEVHANWQVTYFKHKETHFFAGQYEYTLRPQDDGSLRIARKKIIVINDLIPQVLDFYHV</sequence>
<name>A0A1B1YU18_9GAMM</name>
<dbReference type="SUPFAM" id="SSF54427">
    <property type="entry name" value="NTF2-like"/>
    <property type="match status" value="1"/>
</dbReference>
<keyword evidence="6" id="KW-1185">Reference proteome</keyword>
<organism evidence="5 6">
    <name type="scientific">Immundisolibacter cernigliae</name>
    <dbReference type="NCBI Taxonomy" id="1810504"/>
    <lineage>
        <taxon>Bacteria</taxon>
        <taxon>Pseudomonadati</taxon>
        <taxon>Pseudomonadota</taxon>
        <taxon>Gammaproteobacteria</taxon>
        <taxon>Immundisolibacterales</taxon>
        <taxon>Immundisolibacteraceae</taxon>
        <taxon>Immundisolibacter</taxon>
    </lineage>
</organism>
<dbReference type="GO" id="GO:0051213">
    <property type="term" value="F:dioxygenase activity"/>
    <property type="evidence" value="ECO:0007669"/>
    <property type="project" value="UniProtKB-KW"/>
</dbReference>
<dbReference type="OrthoDB" id="7446267at2"/>
<dbReference type="RefSeq" id="WP_068804233.1">
    <property type="nucleotide sequence ID" value="NZ_CP014671.1"/>
</dbReference>
<dbReference type="CDD" id="cd00667">
    <property type="entry name" value="ring_hydroxylating_dioxygenases_beta"/>
    <property type="match status" value="1"/>
</dbReference>
<keyword evidence="4" id="KW-0560">Oxidoreductase</keyword>
<dbReference type="KEGG" id="gbi:PG2T_08595"/>
<dbReference type="InParanoid" id="A0A1B1YU18"/>
<evidence type="ECO:0000256" key="1">
    <source>
        <dbReference type="ARBA" id="ARBA00009570"/>
    </source>
</evidence>
<evidence type="ECO:0000256" key="4">
    <source>
        <dbReference type="ARBA" id="ARBA00023002"/>
    </source>
</evidence>
<dbReference type="GO" id="GO:0019380">
    <property type="term" value="P:3-phenylpropionate catabolic process"/>
    <property type="evidence" value="ECO:0007669"/>
    <property type="project" value="TreeGrafter"/>
</dbReference>
<protein>
    <submittedName>
        <fullName evidence="5">Benzoate 1,2-dioxygenase small subunit</fullName>
    </submittedName>
</protein>
<dbReference type="PANTHER" id="PTHR41534:SF1">
    <property type="entry name" value="BLR3401 PROTEIN"/>
    <property type="match status" value="1"/>
</dbReference>
<dbReference type="EMBL" id="CP014671">
    <property type="protein sequence ID" value="ANX04229.1"/>
    <property type="molecule type" value="Genomic_DNA"/>
</dbReference>
<keyword evidence="2" id="KW-0058">Aromatic hydrocarbons catabolism</keyword>
<comment type="similarity">
    <text evidence="1">Belongs to the bacterial ring-hydroxylating dioxygenase beta subunit family.</text>
</comment>
<keyword evidence="3 5" id="KW-0223">Dioxygenase</keyword>
<evidence type="ECO:0000256" key="3">
    <source>
        <dbReference type="ARBA" id="ARBA00022964"/>
    </source>
</evidence>
<evidence type="ECO:0000256" key="2">
    <source>
        <dbReference type="ARBA" id="ARBA00022797"/>
    </source>
</evidence>
<reference evidence="6" key="1">
    <citation type="submission" date="2016-03" db="EMBL/GenBank/DDBJ databases">
        <title>Complete genome sequence of Solimmundus cernigliae, representing a novel lineage of polycyclic aromatic hydrocarbon degraders within the Gammaproteobacteria.</title>
        <authorList>
            <person name="Singleton D.R."/>
            <person name="Dickey A.N."/>
            <person name="Scholl E.H."/>
            <person name="Wright F.A."/>
            <person name="Aitken M.D."/>
        </authorList>
    </citation>
    <scope>NUCLEOTIDE SEQUENCE [LARGE SCALE GENOMIC DNA]</scope>
    <source>
        <strain evidence="6">TR3.2</strain>
    </source>
</reference>
<gene>
    <name evidence="5" type="ORF">PG2T_08595</name>
</gene>
<dbReference type="InterPro" id="IPR000391">
    <property type="entry name" value="Rng_hydr_dOase-bsu"/>
</dbReference>
<dbReference type="Pfam" id="PF00866">
    <property type="entry name" value="Ring_hydroxyl_B"/>
    <property type="match status" value="1"/>
</dbReference>
<dbReference type="Proteomes" id="UP000092952">
    <property type="component" value="Chromosome"/>
</dbReference>
<evidence type="ECO:0000313" key="6">
    <source>
        <dbReference type="Proteomes" id="UP000092952"/>
    </source>
</evidence>
<dbReference type="AlphaFoldDB" id="A0A1B1YU18"/>
<accession>A0A1B1YU18</accession>
<dbReference type="STRING" id="1810504.PG2T_08595"/>
<evidence type="ECO:0000313" key="5">
    <source>
        <dbReference type="EMBL" id="ANX04229.1"/>
    </source>
</evidence>
<proteinExistence type="inferred from homology"/>